<dbReference type="GO" id="GO:0003735">
    <property type="term" value="F:structural constituent of ribosome"/>
    <property type="evidence" value="ECO:0007669"/>
    <property type="project" value="InterPro"/>
</dbReference>
<dbReference type="STRING" id="130081.M2XXE9"/>
<comment type="similarity">
    <text evidence="1">Belongs to the bacterial ribosomal protein bS6 family.</text>
</comment>
<dbReference type="InterPro" id="IPR035980">
    <property type="entry name" value="Ribosomal_bS6_sf"/>
</dbReference>
<dbReference type="RefSeq" id="XP_005704823.1">
    <property type="nucleotide sequence ID" value="XM_005704766.1"/>
</dbReference>
<reference evidence="4" key="1">
    <citation type="journal article" date="2013" name="Science">
        <title>Gene transfer from bacteria and archaea facilitated evolution of an extremophilic eukaryote.</title>
        <authorList>
            <person name="Schonknecht G."/>
            <person name="Chen W.H."/>
            <person name="Ternes C.M."/>
            <person name="Barbier G.G."/>
            <person name="Shrestha R.P."/>
            <person name="Stanke M."/>
            <person name="Brautigam A."/>
            <person name="Baker B.J."/>
            <person name="Banfield J.F."/>
            <person name="Garavito R.M."/>
            <person name="Carr K."/>
            <person name="Wilkerson C."/>
            <person name="Rensing S.A."/>
            <person name="Gagneul D."/>
            <person name="Dickenson N.E."/>
            <person name="Oesterhelt C."/>
            <person name="Lercher M.J."/>
            <person name="Weber A.P."/>
        </authorList>
    </citation>
    <scope>NUCLEOTIDE SEQUENCE [LARGE SCALE GENOMIC DNA]</scope>
    <source>
        <strain evidence="4">074W</strain>
    </source>
</reference>
<proteinExistence type="inferred from homology"/>
<dbReference type="Pfam" id="PF01250">
    <property type="entry name" value="Ribosomal_S6"/>
    <property type="match status" value="1"/>
</dbReference>
<dbReference type="Gene3D" id="3.30.70.60">
    <property type="match status" value="1"/>
</dbReference>
<dbReference type="GO" id="GO:0006412">
    <property type="term" value="P:translation"/>
    <property type="evidence" value="ECO:0007669"/>
    <property type="project" value="InterPro"/>
</dbReference>
<dbReference type="OrthoDB" id="10259681at2759"/>
<sequence>MPYYELFCLFRTDLPRQELFQSVKKTAERLMDADGVITRIDPLASRELAYDIVRKGVRYETAHFIQYRVFAPSGNIYDLAQKLKYDNSILRFKFLRRRLEDAVNHSNPFERILPRQNLPKTDPAFSLEKFLQDLHEKEPLGYRYASRETFGETDQLSAEETPNEGLIDDILRTLEKSQKP</sequence>
<dbReference type="AlphaFoldDB" id="M2XXE9"/>
<dbReference type="GO" id="GO:0070181">
    <property type="term" value="F:small ribosomal subunit rRNA binding"/>
    <property type="evidence" value="ECO:0007669"/>
    <property type="project" value="TreeGrafter"/>
</dbReference>
<keyword evidence="4" id="KW-1185">Reference proteome</keyword>
<protein>
    <recommendedName>
        <fullName evidence="2">30S ribosomal protein S6, chloroplastic</fullName>
    </recommendedName>
</protein>
<accession>M2XXE9</accession>
<dbReference type="InterPro" id="IPR000529">
    <property type="entry name" value="Ribosomal_bS6"/>
</dbReference>
<dbReference type="KEGG" id="gsl:Gasu_41510"/>
<dbReference type="GO" id="GO:0005737">
    <property type="term" value="C:cytoplasm"/>
    <property type="evidence" value="ECO:0007669"/>
    <property type="project" value="UniProtKB-ARBA"/>
</dbReference>
<dbReference type="EMBL" id="KB454521">
    <property type="protein sequence ID" value="EME28303.1"/>
    <property type="molecule type" value="Genomic_DNA"/>
</dbReference>
<dbReference type="SUPFAM" id="SSF54995">
    <property type="entry name" value="Ribosomal protein S6"/>
    <property type="match status" value="1"/>
</dbReference>
<organism evidence="3 4">
    <name type="scientific">Galdieria sulphuraria</name>
    <name type="common">Red alga</name>
    <dbReference type="NCBI Taxonomy" id="130081"/>
    <lineage>
        <taxon>Eukaryota</taxon>
        <taxon>Rhodophyta</taxon>
        <taxon>Bangiophyceae</taxon>
        <taxon>Galdieriales</taxon>
        <taxon>Galdieriaceae</taxon>
        <taxon>Galdieria</taxon>
    </lineage>
</organism>
<dbReference type="Proteomes" id="UP000030680">
    <property type="component" value="Unassembled WGS sequence"/>
</dbReference>
<evidence type="ECO:0000313" key="3">
    <source>
        <dbReference type="EMBL" id="EME28303.1"/>
    </source>
</evidence>
<dbReference type="PANTHER" id="PTHR21011:SF1">
    <property type="entry name" value="SMALL RIBOSOMAL SUBUNIT PROTEIN BS6M"/>
    <property type="match status" value="1"/>
</dbReference>
<evidence type="ECO:0000256" key="2">
    <source>
        <dbReference type="ARBA" id="ARBA00035537"/>
    </source>
</evidence>
<name>M2XXE9_GALSU</name>
<dbReference type="InterPro" id="IPR014717">
    <property type="entry name" value="Transl_elong_EF1B/ribsomal_bS6"/>
</dbReference>
<dbReference type="GeneID" id="17087153"/>
<evidence type="ECO:0000256" key="1">
    <source>
        <dbReference type="ARBA" id="ARBA00009512"/>
    </source>
</evidence>
<dbReference type="GO" id="GO:0005840">
    <property type="term" value="C:ribosome"/>
    <property type="evidence" value="ECO:0007669"/>
    <property type="project" value="InterPro"/>
</dbReference>
<gene>
    <name evidence="3" type="ORF">Gasu_41510</name>
</gene>
<dbReference type="PANTHER" id="PTHR21011">
    <property type="entry name" value="MITOCHONDRIAL 28S RIBOSOMAL PROTEIN S6"/>
    <property type="match status" value="1"/>
</dbReference>
<evidence type="ECO:0000313" key="4">
    <source>
        <dbReference type="Proteomes" id="UP000030680"/>
    </source>
</evidence>
<dbReference type="CDD" id="cd15465">
    <property type="entry name" value="bS6_mito"/>
    <property type="match status" value="1"/>
</dbReference>
<dbReference type="Gramene" id="EME28303">
    <property type="protein sequence ID" value="EME28303"/>
    <property type="gene ID" value="Gasu_41510"/>
</dbReference>